<evidence type="ECO:0000313" key="3">
    <source>
        <dbReference type="Proteomes" id="UP001164929"/>
    </source>
</evidence>
<proteinExistence type="predicted"/>
<feature type="region of interest" description="Disordered" evidence="1">
    <location>
        <begin position="1"/>
        <end position="26"/>
    </location>
</feature>
<accession>A0AAD6RE50</accession>
<reference evidence="2" key="1">
    <citation type="journal article" date="2023" name="Mol. Ecol. Resour.">
        <title>Chromosome-level genome assembly of a triploid poplar Populus alba 'Berolinensis'.</title>
        <authorList>
            <person name="Chen S."/>
            <person name="Yu Y."/>
            <person name="Wang X."/>
            <person name="Wang S."/>
            <person name="Zhang T."/>
            <person name="Zhou Y."/>
            <person name="He R."/>
            <person name="Meng N."/>
            <person name="Wang Y."/>
            <person name="Liu W."/>
            <person name="Liu Z."/>
            <person name="Liu J."/>
            <person name="Guo Q."/>
            <person name="Huang H."/>
            <person name="Sederoff R.R."/>
            <person name="Wang G."/>
            <person name="Qu G."/>
            <person name="Chen S."/>
        </authorList>
    </citation>
    <scope>NUCLEOTIDE SEQUENCE</scope>
    <source>
        <strain evidence="2">SC-2020</strain>
    </source>
</reference>
<keyword evidence="3" id="KW-1185">Reference proteome</keyword>
<evidence type="ECO:0000313" key="2">
    <source>
        <dbReference type="EMBL" id="KAJ7006715.1"/>
    </source>
</evidence>
<sequence length="71" mass="8386">MYTESPRKRLQQKHDPATKKTTRTRGFDRRAHLLVYASDPRCAASMEWFRRNSRPKSKKWKWPGASARIPG</sequence>
<name>A0AAD6RE50_9ROSI</name>
<dbReference type="AlphaFoldDB" id="A0AAD6RE50"/>
<protein>
    <submittedName>
        <fullName evidence="2">Uncharacterized protein</fullName>
    </submittedName>
</protein>
<organism evidence="2 3">
    <name type="scientific">Populus alba x Populus x berolinensis</name>
    <dbReference type="NCBI Taxonomy" id="444605"/>
    <lineage>
        <taxon>Eukaryota</taxon>
        <taxon>Viridiplantae</taxon>
        <taxon>Streptophyta</taxon>
        <taxon>Embryophyta</taxon>
        <taxon>Tracheophyta</taxon>
        <taxon>Spermatophyta</taxon>
        <taxon>Magnoliopsida</taxon>
        <taxon>eudicotyledons</taxon>
        <taxon>Gunneridae</taxon>
        <taxon>Pentapetalae</taxon>
        <taxon>rosids</taxon>
        <taxon>fabids</taxon>
        <taxon>Malpighiales</taxon>
        <taxon>Salicaceae</taxon>
        <taxon>Saliceae</taxon>
        <taxon>Populus</taxon>
    </lineage>
</organism>
<comment type="caution">
    <text evidence="2">The sequence shown here is derived from an EMBL/GenBank/DDBJ whole genome shotgun (WGS) entry which is preliminary data.</text>
</comment>
<evidence type="ECO:0000256" key="1">
    <source>
        <dbReference type="SAM" id="MobiDB-lite"/>
    </source>
</evidence>
<dbReference type="Proteomes" id="UP001164929">
    <property type="component" value="Chromosome 2"/>
</dbReference>
<dbReference type="EMBL" id="JAQIZT010000002">
    <property type="protein sequence ID" value="KAJ7006715.1"/>
    <property type="molecule type" value="Genomic_DNA"/>
</dbReference>
<gene>
    <name evidence="2" type="ORF">NC653_005925</name>
</gene>